<dbReference type="InterPro" id="IPR027430">
    <property type="entry name" value="Retinal_BS"/>
</dbReference>
<keyword evidence="2 22" id="KW-0600">Photoreceptor protein</keyword>
<accession>A0A3N0YIB3</accession>
<comment type="similarity">
    <text evidence="22">Belongs to the G-protein coupled receptor 1 family. Opsin subfamily.</text>
</comment>
<protein>
    <recommendedName>
        <fullName evidence="22">Rhodopsin</fullName>
    </recommendedName>
</protein>
<dbReference type="Pfam" id="PF10413">
    <property type="entry name" value="Rhodopsin_N"/>
    <property type="match status" value="1"/>
</dbReference>
<comment type="subcellular location">
    <subcellularLocation>
        <location evidence="1 22">Membrane</location>
        <topology evidence="1 22">Multi-pass membrane protein</topology>
    </subcellularLocation>
</comment>
<keyword evidence="7 22" id="KW-1133">Transmembrane helix</keyword>
<keyword evidence="12 22" id="KW-0675">Receptor</keyword>
<dbReference type="EMBL" id="RJVU01042531">
    <property type="protein sequence ID" value="ROL45979.1"/>
    <property type="molecule type" value="Genomic_DNA"/>
</dbReference>
<keyword evidence="9 22" id="KW-0297">G-protein coupled receptor</keyword>
<evidence type="ECO:0000256" key="3">
    <source>
        <dbReference type="ARBA" id="ARBA00022553"/>
    </source>
</evidence>
<dbReference type="GO" id="GO:0007601">
    <property type="term" value="P:visual perception"/>
    <property type="evidence" value="ECO:0007669"/>
    <property type="project" value="UniProtKB-KW"/>
</dbReference>
<feature type="lipid moiety-binding region" description="S-palmitoyl cysteine" evidence="20">
    <location>
        <position position="322"/>
    </location>
</feature>
<feature type="transmembrane region" description="Helical" evidence="22">
    <location>
        <begin position="203"/>
        <end position="223"/>
    </location>
</feature>
<keyword evidence="6 21" id="KW-0681">Retinal protein</keyword>
<feature type="binding site" evidence="16">
    <location>
        <position position="201"/>
    </location>
    <ligand>
        <name>Zn(2+)</name>
        <dbReference type="ChEBI" id="CHEBI:29105"/>
    </ligand>
</feature>
<evidence type="ECO:0000256" key="10">
    <source>
        <dbReference type="ARBA" id="ARBA00023136"/>
    </source>
</evidence>
<evidence type="ECO:0000256" key="20">
    <source>
        <dbReference type="PIRSR" id="PIRSR600732-5"/>
    </source>
</evidence>
<keyword evidence="8 21" id="KW-0157">Chromophore</keyword>
<dbReference type="InterPro" id="IPR001760">
    <property type="entry name" value="Opsin"/>
</dbReference>
<feature type="transmembrane region" description="Helical" evidence="22">
    <location>
        <begin position="35"/>
        <end position="63"/>
    </location>
</feature>
<feature type="glycosylation site" description="N-linked (GlcNAc...) asparagine" evidence="19">
    <location>
        <position position="2"/>
    </location>
</feature>
<keyword evidence="15" id="KW-0844">Vision</keyword>
<keyword evidence="14 22" id="KW-0807">Transducer</keyword>
<evidence type="ECO:0000259" key="24">
    <source>
        <dbReference type="PROSITE" id="PS50262"/>
    </source>
</evidence>
<feature type="domain" description="G-protein coupled receptors family 1 profile" evidence="24">
    <location>
        <begin position="54"/>
        <end position="306"/>
    </location>
</feature>
<dbReference type="PRINTS" id="PR00579">
    <property type="entry name" value="RHODOPSIN"/>
</dbReference>
<dbReference type="SUPFAM" id="SSF81321">
    <property type="entry name" value="Family A G protein-coupled receptor-like"/>
    <property type="match status" value="1"/>
</dbReference>
<dbReference type="GO" id="GO:0007602">
    <property type="term" value="P:phototransduction"/>
    <property type="evidence" value="ECO:0007669"/>
    <property type="project" value="UniProtKB-KW"/>
</dbReference>
<dbReference type="FunFam" id="1.20.1070.10:FF:000018">
    <property type="entry name" value="Rhodopsin"/>
    <property type="match status" value="1"/>
</dbReference>
<feature type="site" description="Plays an important role in the conformation switch to the active conformation" evidence="17">
    <location>
        <position position="113"/>
    </location>
</feature>
<keyword evidence="16" id="KW-0862">Zinc</keyword>
<dbReference type="PRINTS" id="PR00238">
    <property type="entry name" value="OPSIN"/>
</dbReference>
<dbReference type="PRINTS" id="PR00237">
    <property type="entry name" value="GPCRRHODOPSN"/>
</dbReference>
<evidence type="ECO:0000256" key="22">
    <source>
        <dbReference type="RuleBase" id="RU004951"/>
    </source>
</evidence>
<dbReference type="InterPro" id="IPR019477">
    <property type="entry name" value="Rhodopsin_N"/>
</dbReference>
<feature type="transmembrane region" description="Helical" evidence="22">
    <location>
        <begin position="75"/>
        <end position="96"/>
    </location>
</feature>
<evidence type="ECO:0000256" key="16">
    <source>
        <dbReference type="PIRSR" id="PIRSR600732-1"/>
    </source>
</evidence>
<evidence type="ECO:0000256" key="9">
    <source>
        <dbReference type="ARBA" id="ARBA00023040"/>
    </source>
</evidence>
<evidence type="ECO:0000256" key="2">
    <source>
        <dbReference type="ARBA" id="ARBA00022543"/>
    </source>
</evidence>
<evidence type="ECO:0000256" key="13">
    <source>
        <dbReference type="ARBA" id="ARBA00023180"/>
    </source>
</evidence>
<feature type="transmembrane region" description="Helical" evidence="22">
    <location>
        <begin position="254"/>
        <end position="276"/>
    </location>
</feature>
<feature type="modified residue" description="N6-(retinylidene)lysine" evidence="21">
    <location>
        <position position="296"/>
    </location>
</feature>
<dbReference type="GO" id="GO:0009881">
    <property type="term" value="F:photoreceptor activity"/>
    <property type="evidence" value="ECO:0007669"/>
    <property type="project" value="UniProtKB-KW"/>
</dbReference>
<feature type="region of interest" description="Disordered" evidence="23">
    <location>
        <begin position="330"/>
        <end position="355"/>
    </location>
</feature>
<evidence type="ECO:0000256" key="7">
    <source>
        <dbReference type="ARBA" id="ARBA00022989"/>
    </source>
</evidence>
<dbReference type="Pfam" id="PF00001">
    <property type="entry name" value="7tm_1"/>
    <property type="match status" value="1"/>
</dbReference>
<evidence type="ECO:0000256" key="19">
    <source>
        <dbReference type="PIRSR" id="PIRSR600732-4"/>
    </source>
</evidence>
<organism evidence="25 26">
    <name type="scientific">Anabarilius grahami</name>
    <name type="common">Kanglang fish</name>
    <name type="synonym">Barilius grahami</name>
    <dbReference type="NCBI Taxonomy" id="495550"/>
    <lineage>
        <taxon>Eukaryota</taxon>
        <taxon>Metazoa</taxon>
        <taxon>Chordata</taxon>
        <taxon>Craniata</taxon>
        <taxon>Vertebrata</taxon>
        <taxon>Euteleostomi</taxon>
        <taxon>Actinopterygii</taxon>
        <taxon>Neopterygii</taxon>
        <taxon>Teleostei</taxon>
        <taxon>Ostariophysi</taxon>
        <taxon>Cypriniformes</taxon>
        <taxon>Xenocyprididae</taxon>
        <taxon>Xenocypridinae</taxon>
        <taxon>Xenocypridinae incertae sedis</taxon>
        <taxon>Anabarilius</taxon>
    </lineage>
</organism>
<evidence type="ECO:0000256" key="11">
    <source>
        <dbReference type="ARBA" id="ARBA00023157"/>
    </source>
</evidence>
<dbReference type="GO" id="GO:0016020">
    <property type="term" value="C:membrane"/>
    <property type="evidence" value="ECO:0007669"/>
    <property type="project" value="UniProtKB-SubCell"/>
</dbReference>
<sequence length="355" mass="39815">MNGTEGPDFYVPMSNVTGVVRSPYEYPQFYLASRWAYYGVAAYMFFLIVTCTPINGLTLYVTIENTKLRTPLNYILLNLAVADLFMVFGGFTTTFYTSIHGYFVLGRAGCNLEGLFATLGGEIALWSLVVLAVERWVVVCKPFTKFRFTQLHATLGVAFSWTMACSCAIPPLIGWSRYIPEGLQCSCGVDYYTLNPETENESFVIYMFLVHFTIPLTIISFCYGRLLCAVKVAAAQQQESETTQRAEREVTRMVILMVIAFLICWVPYASVAWYIFTHQGSQFSPIFMTIPAFFAKSSALYNPLIYVMMNKQFRHSMMLIVCSGKDPFQDEEEVSSTSKSKTETSSVSSSSGSSA</sequence>
<evidence type="ECO:0000256" key="8">
    <source>
        <dbReference type="ARBA" id="ARBA00022991"/>
    </source>
</evidence>
<keyword evidence="13 19" id="KW-0325">Glycoprotein</keyword>
<feature type="transmembrane region" description="Helical" evidence="22">
    <location>
        <begin position="151"/>
        <end position="173"/>
    </location>
</feature>
<evidence type="ECO:0000256" key="5">
    <source>
        <dbReference type="ARBA" id="ARBA00022692"/>
    </source>
</evidence>
<feature type="transmembrane region" description="Helical" evidence="22">
    <location>
        <begin position="288"/>
        <end position="309"/>
    </location>
</feature>
<evidence type="ECO:0000256" key="15">
    <source>
        <dbReference type="ARBA" id="ARBA00023305"/>
    </source>
</evidence>
<dbReference type="Gene3D" id="1.20.1070.10">
    <property type="entry name" value="Rhodopsin 7-helix transmembrane proteins"/>
    <property type="match status" value="1"/>
</dbReference>
<comment type="caution">
    <text evidence="25">The sequence shown here is derived from an EMBL/GenBank/DDBJ whole genome shotgun (WGS) entry which is preliminary data.</text>
</comment>
<evidence type="ECO:0000256" key="6">
    <source>
        <dbReference type="ARBA" id="ARBA00022925"/>
    </source>
</evidence>
<evidence type="ECO:0000256" key="21">
    <source>
        <dbReference type="PIRSR" id="PIRSR600732-50"/>
    </source>
</evidence>
<evidence type="ECO:0000256" key="12">
    <source>
        <dbReference type="ARBA" id="ARBA00023170"/>
    </source>
</evidence>
<evidence type="ECO:0000313" key="25">
    <source>
        <dbReference type="EMBL" id="ROL45979.1"/>
    </source>
</evidence>
<gene>
    <name evidence="25" type="ORF">DPX16_15538</name>
</gene>
<proteinExistence type="inferred from homology"/>
<feature type="transmembrane region" description="Helical" evidence="22">
    <location>
        <begin position="116"/>
        <end position="139"/>
    </location>
</feature>
<feature type="glycosylation site" description="N-linked (GlcNAc...) asparagine" evidence="19">
    <location>
        <position position="15"/>
    </location>
</feature>
<feature type="binding site" evidence="16">
    <location>
        <position position="279"/>
    </location>
    <ligand>
        <name>Zn(2+)</name>
        <dbReference type="ChEBI" id="CHEBI:29105"/>
    </ligand>
</feature>
<evidence type="ECO:0000256" key="14">
    <source>
        <dbReference type="ARBA" id="ARBA00023224"/>
    </source>
</evidence>
<evidence type="ECO:0000256" key="4">
    <source>
        <dbReference type="ARBA" id="ARBA00022606"/>
    </source>
</evidence>
<keyword evidence="4 22" id="KW-0716">Sensory transduction</keyword>
<reference evidence="25 26" key="1">
    <citation type="submission" date="2018-10" db="EMBL/GenBank/DDBJ databases">
        <title>Genome assembly for a Yunnan-Guizhou Plateau 3E fish, Anabarilius grahami (Regan), and its evolutionary and genetic applications.</title>
        <authorList>
            <person name="Jiang W."/>
        </authorList>
    </citation>
    <scope>NUCLEOTIDE SEQUENCE [LARGE SCALE GENOMIC DNA]</scope>
    <source>
        <strain evidence="25">AG-KIZ</strain>
        <tissue evidence="25">Muscle</tissue>
    </source>
</reference>
<keyword evidence="5 22" id="KW-0812">Transmembrane</keyword>
<dbReference type="PROSITE" id="PS00237">
    <property type="entry name" value="G_PROTEIN_RECEP_F1_1"/>
    <property type="match status" value="1"/>
</dbReference>
<name>A0A3N0YIB3_ANAGA</name>
<dbReference type="AlphaFoldDB" id="A0A3N0YIB3"/>
<keyword evidence="20" id="KW-0449">Lipoprotein</keyword>
<keyword evidence="11 18" id="KW-1015">Disulfide bond</keyword>
<feature type="compositionally biased region" description="Low complexity" evidence="23">
    <location>
        <begin position="335"/>
        <end position="355"/>
    </location>
</feature>
<evidence type="ECO:0000256" key="18">
    <source>
        <dbReference type="PIRSR" id="PIRSR600732-3"/>
    </source>
</evidence>
<dbReference type="GO" id="GO:0004930">
    <property type="term" value="F:G protein-coupled receptor activity"/>
    <property type="evidence" value="ECO:0007669"/>
    <property type="project" value="UniProtKB-KW"/>
</dbReference>
<dbReference type="PANTHER" id="PTHR24240">
    <property type="entry name" value="OPSIN"/>
    <property type="match status" value="1"/>
</dbReference>
<feature type="disulfide bond" evidence="18">
    <location>
        <begin position="110"/>
        <end position="187"/>
    </location>
</feature>
<dbReference type="PROSITE" id="PS00238">
    <property type="entry name" value="OPSIN"/>
    <property type="match status" value="1"/>
</dbReference>
<keyword evidence="3" id="KW-0597">Phosphoprotein</keyword>
<dbReference type="InterPro" id="IPR017452">
    <property type="entry name" value="GPCR_Rhodpsn_7TM"/>
</dbReference>
<evidence type="ECO:0000256" key="23">
    <source>
        <dbReference type="SAM" id="MobiDB-lite"/>
    </source>
</evidence>
<comment type="PTM">
    <text evidence="21">Contains one covalently linked retinal chromophore.</text>
</comment>
<keyword evidence="10 22" id="KW-0472">Membrane</keyword>
<dbReference type="Proteomes" id="UP000281406">
    <property type="component" value="Unassembled WGS sequence"/>
</dbReference>
<evidence type="ECO:0000256" key="17">
    <source>
        <dbReference type="PIRSR" id="PIRSR600732-2"/>
    </source>
</evidence>
<dbReference type="InterPro" id="IPR000732">
    <property type="entry name" value="Rhodopsin"/>
</dbReference>
<evidence type="ECO:0000313" key="26">
    <source>
        <dbReference type="Proteomes" id="UP000281406"/>
    </source>
</evidence>
<dbReference type="InterPro" id="IPR000276">
    <property type="entry name" value="GPCR_Rhodpsn"/>
</dbReference>
<evidence type="ECO:0000256" key="1">
    <source>
        <dbReference type="ARBA" id="ARBA00004141"/>
    </source>
</evidence>
<dbReference type="GO" id="GO:0046872">
    <property type="term" value="F:metal ion binding"/>
    <property type="evidence" value="ECO:0007669"/>
    <property type="project" value="UniProtKB-KW"/>
</dbReference>
<keyword evidence="16" id="KW-0479">Metal-binding</keyword>
<dbReference type="InterPro" id="IPR050125">
    <property type="entry name" value="GPCR_opsins"/>
</dbReference>
<dbReference type="OrthoDB" id="2101615at2759"/>
<dbReference type="PROSITE" id="PS50262">
    <property type="entry name" value="G_PROTEIN_RECEP_F1_2"/>
    <property type="match status" value="1"/>
</dbReference>
<keyword evidence="26" id="KW-1185">Reference proteome</keyword>